<dbReference type="EC" id="2.7.13.3" evidence="2"/>
<dbReference type="Pfam" id="PF00512">
    <property type="entry name" value="HisKA"/>
    <property type="match status" value="1"/>
</dbReference>
<dbReference type="CDD" id="cd00082">
    <property type="entry name" value="HisKA"/>
    <property type="match status" value="1"/>
</dbReference>
<dbReference type="SMART" id="SM00388">
    <property type="entry name" value="HisKA"/>
    <property type="match status" value="1"/>
</dbReference>
<keyword evidence="7" id="KW-0808">Transferase</keyword>
<protein>
    <recommendedName>
        <fullName evidence="2">histidine kinase</fullName>
        <ecNumber evidence="2">2.7.13.3</ecNumber>
    </recommendedName>
</protein>
<gene>
    <name evidence="7" type="ORF">DC20_06575</name>
</gene>
<dbReference type="STRING" id="512763.DC20_06575"/>
<dbReference type="Gene3D" id="3.30.565.10">
    <property type="entry name" value="Histidine kinase-like ATPase, C-terminal domain"/>
    <property type="match status" value="1"/>
</dbReference>
<evidence type="ECO:0000313" key="8">
    <source>
        <dbReference type="Proteomes" id="UP000061382"/>
    </source>
</evidence>
<dbReference type="InterPro" id="IPR003594">
    <property type="entry name" value="HATPase_dom"/>
</dbReference>
<evidence type="ECO:0000256" key="1">
    <source>
        <dbReference type="ARBA" id="ARBA00000085"/>
    </source>
</evidence>
<evidence type="ECO:0000256" key="2">
    <source>
        <dbReference type="ARBA" id="ARBA00012438"/>
    </source>
</evidence>
<sequence>MNLSEVDLEYRIIIGVLAMVVLFTGFLISFITSQRKKLQYHKDLQALHQEQQQLLTQQNVLLEQRVKERTQELSEQKEALQASLAELHLAQAQLVQREKMAALGELTAGIAHEIQNPLNFINNFSEVSTEILDEILESTLKDLPPKQQKEAMANFEELKQNLVKISSHGKRADSIVKGMLQHSRTNKGQKEPTDLNILADEFFRLSYQGLRTKDKTFQATMQTSFDGSIGKINIVAQDLGRVLLNLFNNAFYSVAEKRKKHQNADFEPAVVLTTKKHGDKVEVTIRDNGMGIPAEILQKIFQPFYTTKPTGQGVGLGLSLSYDIIKAHGGELKVDTKVGEFAEFTVLLPVEVNQPKVLQTSD</sequence>
<dbReference type="InterPro" id="IPR003661">
    <property type="entry name" value="HisK_dim/P_dom"/>
</dbReference>
<dbReference type="PRINTS" id="PR00344">
    <property type="entry name" value="BCTRLSENSOR"/>
</dbReference>
<name>A0A0P0CVZ3_9BACT</name>
<feature type="domain" description="Histidine kinase" evidence="6">
    <location>
        <begin position="109"/>
        <end position="352"/>
    </location>
</feature>
<dbReference type="PANTHER" id="PTHR43065">
    <property type="entry name" value="SENSOR HISTIDINE KINASE"/>
    <property type="match status" value="1"/>
</dbReference>
<dbReference type="OrthoDB" id="9806995at2"/>
<organism evidence="7 8">
    <name type="scientific">Rufibacter tibetensis</name>
    <dbReference type="NCBI Taxonomy" id="512763"/>
    <lineage>
        <taxon>Bacteria</taxon>
        <taxon>Pseudomonadati</taxon>
        <taxon>Bacteroidota</taxon>
        <taxon>Cytophagia</taxon>
        <taxon>Cytophagales</taxon>
        <taxon>Hymenobacteraceae</taxon>
        <taxon>Rufibacter</taxon>
    </lineage>
</organism>
<dbReference type="SUPFAM" id="SSF47384">
    <property type="entry name" value="Homodimeric domain of signal transducing histidine kinase"/>
    <property type="match status" value="1"/>
</dbReference>
<feature type="transmembrane region" description="Helical" evidence="5">
    <location>
        <begin position="12"/>
        <end position="32"/>
    </location>
</feature>
<keyword evidence="5" id="KW-0812">Transmembrane</keyword>
<reference evidence="7 8" key="1">
    <citation type="submission" date="2015-08" db="EMBL/GenBank/DDBJ databases">
        <title>Complete genome sequence of Rufibacter tibetensis strain 1351t, a radiation-resistant bacterium from tibet plateau.</title>
        <authorList>
            <person name="Dai J."/>
        </authorList>
    </citation>
    <scope>NUCLEOTIDE SEQUENCE [LARGE SCALE GENOMIC DNA]</scope>
    <source>
        <strain evidence="7 8">1351</strain>
    </source>
</reference>
<dbReference type="Proteomes" id="UP000061382">
    <property type="component" value="Chromosome"/>
</dbReference>
<keyword evidence="5" id="KW-0472">Membrane</keyword>
<keyword evidence="3" id="KW-0597">Phosphoprotein</keyword>
<dbReference type="Gene3D" id="1.10.287.130">
    <property type="match status" value="1"/>
</dbReference>
<evidence type="ECO:0000313" key="7">
    <source>
        <dbReference type="EMBL" id="ALI98694.1"/>
    </source>
</evidence>
<dbReference type="SUPFAM" id="SSF55874">
    <property type="entry name" value="ATPase domain of HSP90 chaperone/DNA topoisomerase II/histidine kinase"/>
    <property type="match status" value="1"/>
</dbReference>
<evidence type="ECO:0000256" key="4">
    <source>
        <dbReference type="SAM" id="Coils"/>
    </source>
</evidence>
<evidence type="ECO:0000256" key="5">
    <source>
        <dbReference type="SAM" id="Phobius"/>
    </source>
</evidence>
<comment type="catalytic activity">
    <reaction evidence="1">
        <text>ATP + protein L-histidine = ADP + protein N-phospho-L-histidine.</text>
        <dbReference type="EC" id="2.7.13.3"/>
    </reaction>
</comment>
<evidence type="ECO:0000256" key="3">
    <source>
        <dbReference type="ARBA" id="ARBA00022553"/>
    </source>
</evidence>
<feature type="coiled-coil region" evidence="4">
    <location>
        <begin position="59"/>
        <end position="93"/>
    </location>
</feature>
<proteinExistence type="predicted"/>
<dbReference type="EMBL" id="CP012643">
    <property type="protein sequence ID" value="ALI98694.1"/>
    <property type="molecule type" value="Genomic_DNA"/>
</dbReference>
<keyword evidence="8" id="KW-1185">Reference proteome</keyword>
<dbReference type="KEGG" id="rti:DC20_06575"/>
<dbReference type="RefSeq" id="WP_062543101.1">
    <property type="nucleotide sequence ID" value="NZ_CP012643.1"/>
</dbReference>
<keyword evidence="7" id="KW-0418">Kinase</keyword>
<dbReference type="PROSITE" id="PS50109">
    <property type="entry name" value="HIS_KIN"/>
    <property type="match status" value="1"/>
</dbReference>
<evidence type="ECO:0000259" key="6">
    <source>
        <dbReference type="PROSITE" id="PS50109"/>
    </source>
</evidence>
<accession>A0A0P0CVZ3</accession>
<dbReference type="AlphaFoldDB" id="A0A0P0CVZ3"/>
<dbReference type="InterPro" id="IPR036097">
    <property type="entry name" value="HisK_dim/P_sf"/>
</dbReference>
<dbReference type="PANTHER" id="PTHR43065:SF42">
    <property type="entry name" value="TWO-COMPONENT SENSOR PPRA"/>
    <property type="match status" value="1"/>
</dbReference>
<dbReference type="GO" id="GO:0000155">
    <property type="term" value="F:phosphorelay sensor kinase activity"/>
    <property type="evidence" value="ECO:0007669"/>
    <property type="project" value="InterPro"/>
</dbReference>
<keyword evidence="4" id="KW-0175">Coiled coil</keyword>
<dbReference type="InterPro" id="IPR004358">
    <property type="entry name" value="Sig_transdc_His_kin-like_C"/>
</dbReference>
<dbReference type="InterPro" id="IPR036890">
    <property type="entry name" value="HATPase_C_sf"/>
</dbReference>
<dbReference type="SMART" id="SM00387">
    <property type="entry name" value="HATPase_c"/>
    <property type="match status" value="1"/>
</dbReference>
<keyword evidence="5" id="KW-1133">Transmembrane helix</keyword>
<dbReference type="Pfam" id="PF02518">
    <property type="entry name" value="HATPase_c"/>
    <property type="match status" value="1"/>
</dbReference>
<dbReference type="InterPro" id="IPR005467">
    <property type="entry name" value="His_kinase_dom"/>
</dbReference>
<dbReference type="PATRIC" id="fig|512763.3.peg.1454"/>